<evidence type="ECO:0000313" key="3">
    <source>
        <dbReference type="Proteomes" id="UP000004688"/>
    </source>
</evidence>
<evidence type="ECO:0000256" key="1">
    <source>
        <dbReference type="SAM" id="Phobius"/>
    </source>
</evidence>
<dbReference type="KEGG" id="oar:OA238_c17560"/>
<feature type="transmembrane region" description="Helical" evidence="1">
    <location>
        <begin position="147"/>
        <end position="168"/>
    </location>
</feature>
<reference evidence="2 3" key="1">
    <citation type="journal article" date="2013" name="PLoS ONE">
        <title>Poles Apart: Arctic and Antarctic Octadecabacter strains Share High Genome Plasticity and a New Type of Xanthorhodopsin.</title>
        <authorList>
            <person name="Vollmers J."/>
            <person name="Voget S."/>
            <person name="Dietrich S."/>
            <person name="Gollnow K."/>
            <person name="Smits M."/>
            <person name="Meyer K."/>
            <person name="Brinkhoff T."/>
            <person name="Simon M."/>
            <person name="Daniel R."/>
        </authorList>
    </citation>
    <scope>NUCLEOTIDE SEQUENCE [LARGE SCALE GENOMIC DNA]</scope>
    <source>
        <strain evidence="2 3">238</strain>
    </source>
</reference>
<protein>
    <submittedName>
        <fullName evidence="2">Uncharacterized protein</fullName>
    </submittedName>
</protein>
<accession>M9RQ05</accession>
<proteinExistence type="predicted"/>
<name>M9RQ05_9RHOB</name>
<dbReference type="AlphaFoldDB" id="M9RQ05"/>
<keyword evidence="1" id="KW-0472">Membrane</keyword>
<evidence type="ECO:0000313" key="2">
    <source>
        <dbReference type="EMBL" id="AGI71870.1"/>
    </source>
</evidence>
<keyword evidence="1" id="KW-1133">Transmembrane helix</keyword>
<keyword evidence="3" id="KW-1185">Reference proteome</keyword>
<dbReference type="Proteomes" id="UP000004688">
    <property type="component" value="Chromosome"/>
</dbReference>
<organism evidence="2 3">
    <name type="scientific">Octadecabacter arcticus 238</name>
    <dbReference type="NCBI Taxonomy" id="391616"/>
    <lineage>
        <taxon>Bacteria</taxon>
        <taxon>Pseudomonadati</taxon>
        <taxon>Pseudomonadota</taxon>
        <taxon>Alphaproteobacteria</taxon>
        <taxon>Rhodobacterales</taxon>
        <taxon>Roseobacteraceae</taxon>
        <taxon>Octadecabacter</taxon>
    </lineage>
</organism>
<feature type="transmembrane region" description="Helical" evidence="1">
    <location>
        <begin position="116"/>
        <end position="135"/>
    </location>
</feature>
<dbReference type="HOGENOM" id="CLU_1576910_0_0_5"/>
<sequence length="169" mass="18890">MSAFETTLSFRIIGQFEIQIVPELTCVPTLNFFEALPIETCTIQSKVKLINCTFRVLDRAVFHSEHEADLCAVSSAVRKVVSNEIISKWSKMILDEQTFGTTYNLLRDAHSAIHELLFFTTSLVAVLLTVIGQQLSDFGVIFRSQSARLALICMVTVCFACDFANCLLV</sequence>
<keyword evidence="1" id="KW-0812">Transmembrane</keyword>
<gene>
    <name evidence="2" type="ORF">OA238_c17560</name>
</gene>
<dbReference type="EMBL" id="CP003742">
    <property type="protein sequence ID" value="AGI71870.1"/>
    <property type="molecule type" value="Genomic_DNA"/>
</dbReference>